<keyword evidence="2" id="KW-0732">Signal</keyword>
<feature type="chain" id="PRO_5026703628" evidence="2">
    <location>
        <begin position="22"/>
        <end position="233"/>
    </location>
</feature>
<feature type="region of interest" description="Disordered" evidence="1">
    <location>
        <begin position="102"/>
        <end position="145"/>
    </location>
</feature>
<name>A0A6P0UIU9_9FLAO</name>
<reference evidence="3 4" key="1">
    <citation type="submission" date="2020-01" db="EMBL/GenBank/DDBJ databases">
        <title>Leptobacterium flavescens.</title>
        <authorList>
            <person name="Wang G."/>
        </authorList>
    </citation>
    <scope>NUCLEOTIDE SEQUENCE [LARGE SCALE GENOMIC DNA]</scope>
    <source>
        <strain evidence="3 4">KCTC 22160</strain>
    </source>
</reference>
<evidence type="ECO:0000313" key="3">
    <source>
        <dbReference type="EMBL" id="NER11838.1"/>
    </source>
</evidence>
<sequence>MKKIQLIFKTLILLVFGFSGAAQNNIEIATDKKQIAINENVLERDIKELELFKSNSLALQTSVGVKDLGAAVKYRNILLASMKREIGQGEVKVARAKAEVAQSSREVKTDRREKRRNRRQYTGSSDDNKDIVRDRVNTRDDRRDRRDDVADLEELELRLMNQRVLYEKMSKVTFASADQIDIRYVNKELIKKFIATMEADVKETREELKEDRRELREDKRERRDDRRERREKY</sequence>
<protein>
    <submittedName>
        <fullName evidence="3">Uncharacterized protein</fullName>
    </submittedName>
</protein>
<feature type="signal peptide" evidence="2">
    <location>
        <begin position="1"/>
        <end position="21"/>
    </location>
</feature>
<organism evidence="3 4">
    <name type="scientific">Leptobacterium flavescens</name>
    <dbReference type="NCBI Taxonomy" id="472055"/>
    <lineage>
        <taxon>Bacteria</taxon>
        <taxon>Pseudomonadati</taxon>
        <taxon>Bacteroidota</taxon>
        <taxon>Flavobacteriia</taxon>
        <taxon>Flavobacteriales</taxon>
        <taxon>Flavobacteriaceae</taxon>
        <taxon>Leptobacterium</taxon>
    </lineage>
</organism>
<feature type="region of interest" description="Disordered" evidence="1">
    <location>
        <begin position="203"/>
        <end position="233"/>
    </location>
</feature>
<keyword evidence="4" id="KW-1185">Reference proteome</keyword>
<gene>
    <name evidence="3" type="ORF">GWK08_00140</name>
</gene>
<accession>A0A6P0UIU9</accession>
<comment type="caution">
    <text evidence="3">The sequence shown here is derived from an EMBL/GenBank/DDBJ whole genome shotgun (WGS) entry which is preliminary data.</text>
</comment>
<dbReference type="RefSeq" id="WP_163604874.1">
    <property type="nucleotide sequence ID" value="NZ_JAABOO010000001.1"/>
</dbReference>
<dbReference type="EMBL" id="JAABOO010000001">
    <property type="protein sequence ID" value="NER11838.1"/>
    <property type="molecule type" value="Genomic_DNA"/>
</dbReference>
<evidence type="ECO:0000256" key="2">
    <source>
        <dbReference type="SAM" id="SignalP"/>
    </source>
</evidence>
<dbReference type="AlphaFoldDB" id="A0A6P0UIU9"/>
<proteinExistence type="predicted"/>
<evidence type="ECO:0000256" key="1">
    <source>
        <dbReference type="SAM" id="MobiDB-lite"/>
    </source>
</evidence>
<evidence type="ECO:0000313" key="4">
    <source>
        <dbReference type="Proteomes" id="UP000468581"/>
    </source>
</evidence>
<feature type="compositionally biased region" description="Basic and acidic residues" evidence="1">
    <location>
        <begin position="126"/>
        <end position="145"/>
    </location>
</feature>
<dbReference type="Proteomes" id="UP000468581">
    <property type="component" value="Unassembled WGS sequence"/>
</dbReference>